<evidence type="ECO:0000313" key="6">
    <source>
        <dbReference type="EMBL" id="ORY99730.1"/>
    </source>
</evidence>
<feature type="binding site" evidence="5">
    <location>
        <position position="575"/>
    </location>
    <ligand>
        <name>Fe cation</name>
        <dbReference type="ChEBI" id="CHEBI:24875"/>
        <note>catalytic</note>
    </ligand>
</feature>
<name>A0A1X2HKH6_9FUNG</name>
<reference evidence="6 7" key="1">
    <citation type="submission" date="2016-07" db="EMBL/GenBank/DDBJ databases">
        <title>Pervasive Adenine N6-methylation of Active Genes in Fungi.</title>
        <authorList>
            <consortium name="DOE Joint Genome Institute"/>
            <person name="Mondo S.J."/>
            <person name="Dannebaum R.O."/>
            <person name="Kuo R.C."/>
            <person name="Labutti K."/>
            <person name="Haridas S."/>
            <person name="Kuo A."/>
            <person name="Salamov A."/>
            <person name="Ahrendt S.R."/>
            <person name="Lipzen A."/>
            <person name="Sullivan W."/>
            <person name="Andreopoulos W.B."/>
            <person name="Clum A."/>
            <person name="Lindquist E."/>
            <person name="Daum C."/>
            <person name="Ramamoorthy G.K."/>
            <person name="Gryganskyi A."/>
            <person name="Culley D."/>
            <person name="Magnuson J.K."/>
            <person name="James T.Y."/>
            <person name="O'Malley M.A."/>
            <person name="Stajich J.E."/>
            <person name="Spatafora J.W."/>
            <person name="Visel A."/>
            <person name="Grigoriev I.V."/>
        </authorList>
    </citation>
    <scope>NUCLEOTIDE SEQUENCE [LARGE SCALE GENOMIC DNA]</scope>
    <source>
        <strain evidence="6 7">NRRL 1336</strain>
    </source>
</reference>
<dbReference type="PANTHER" id="PTHR10543:SF24">
    <property type="entry name" value="CAROTENOID ISOMEROOXYGENASE"/>
    <property type="match status" value="1"/>
</dbReference>
<comment type="cofactor">
    <cofactor evidence="5">
        <name>Fe(2+)</name>
        <dbReference type="ChEBI" id="CHEBI:29033"/>
    </cofactor>
    <text evidence="5">Binds 1 Fe(2+) ion per subunit.</text>
</comment>
<evidence type="ECO:0000256" key="3">
    <source>
        <dbReference type="ARBA" id="ARBA00023002"/>
    </source>
</evidence>
<protein>
    <submittedName>
        <fullName evidence="6">Carotenoid oxygenase</fullName>
    </submittedName>
</protein>
<dbReference type="GO" id="GO:0010436">
    <property type="term" value="F:carotenoid dioxygenase activity"/>
    <property type="evidence" value="ECO:0007669"/>
    <property type="project" value="TreeGrafter"/>
</dbReference>
<keyword evidence="2 5" id="KW-0479">Metal-binding</keyword>
<dbReference type="EMBL" id="MCGE01000059">
    <property type="protein sequence ID" value="ORY99730.1"/>
    <property type="molecule type" value="Genomic_DNA"/>
</dbReference>
<gene>
    <name evidence="6" type="ORF">BCR42DRAFT_385486</name>
</gene>
<comment type="similarity">
    <text evidence="1">Belongs to the carotenoid oxygenase family.</text>
</comment>
<dbReference type="STRING" id="90262.A0A1X2HKH6"/>
<evidence type="ECO:0000256" key="2">
    <source>
        <dbReference type="ARBA" id="ARBA00022723"/>
    </source>
</evidence>
<dbReference type="OrthoDB" id="407010at2759"/>
<keyword evidence="3" id="KW-0560">Oxidoreductase</keyword>
<feature type="binding site" evidence="5">
    <location>
        <position position="279"/>
    </location>
    <ligand>
        <name>Fe cation</name>
        <dbReference type="ChEBI" id="CHEBI:24875"/>
        <note>catalytic</note>
    </ligand>
</feature>
<dbReference type="Pfam" id="PF03055">
    <property type="entry name" value="RPE65"/>
    <property type="match status" value="1"/>
</dbReference>
<dbReference type="PANTHER" id="PTHR10543">
    <property type="entry name" value="BETA-CAROTENE DIOXYGENASE"/>
    <property type="match status" value="1"/>
</dbReference>
<dbReference type="AlphaFoldDB" id="A0A1X2HKH6"/>
<evidence type="ECO:0000256" key="4">
    <source>
        <dbReference type="ARBA" id="ARBA00023004"/>
    </source>
</evidence>
<dbReference type="InterPro" id="IPR004294">
    <property type="entry name" value="Carotenoid_Oase"/>
</dbReference>
<dbReference type="Proteomes" id="UP000193560">
    <property type="component" value="Unassembled WGS sequence"/>
</dbReference>
<dbReference type="GO" id="GO:0046872">
    <property type="term" value="F:metal ion binding"/>
    <property type="evidence" value="ECO:0007669"/>
    <property type="project" value="UniProtKB-KW"/>
</dbReference>
<dbReference type="GO" id="GO:0016121">
    <property type="term" value="P:carotene catabolic process"/>
    <property type="evidence" value="ECO:0007669"/>
    <property type="project" value="TreeGrafter"/>
</dbReference>
<proteinExistence type="inferred from homology"/>
<evidence type="ECO:0000313" key="7">
    <source>
        <dbReference type="Proteomes" id="UP000193560"/>
    </source>
</evidence>
<feature type="binding site" evidence="5">
    <location>
        <position position="348"/>
    </location>
    <ligand>
        <name>Fe cation</name>
        <dbReference type="ChEBI" id="CHEBI:24875"/>
        <note>catalytic</note>
    </ligand>
</feature>
<evidence type="ECO:0000256" key="5">
    <source>
        <dbReference type="PIRSR" id="PIRSR604294-1"/>
    </source>
</evidence>
<sequence length="589" mass="66529">MSFPSLDQFFTQVDSIAEVQKNSCHRNVVEVPDPIWIDVQGKLPSWLNGVLYRIGPGKFILGDQQEGARSITITHAFDGLAYIHRFEFDAAQQKVRYNSRHTAKAYEKEVLENPFGGHGSFGTVYAIGAAWHRFMDFLARTNKKDIRYEDMDPSSSTVSVTLTPNFPLPSAWDGTSQQRILVAKTDHNILQKVHHDTLEPERLFDYSSYDPRLNGRLCASHHQHDDSTLEAFNVTMSIGPDTCLKVFKIDDATSAVTVLAEIRDNLDASNTPFKPAYIHSFWMTQHYVVVPISPIHFRNQGLDLAVSGNLMGSMEWHQDEPTLFYVVSRDPSVGHIATIPVDSHFAFHTVHGRDFIDPATGHAVLELNTQAFDGCETPFQVHNINNVTRANDIAARDQDEADRKKSQKTVHGFTTPPSRLTTFGDLRRYRVVLDKDAPQTSSTASYRVLAKNAEFARVHPSFQFKDYRYVYFNYFVAGVNGQQGERYGLKKIDLLDGQETVWQPDTHNAYMCSEPTFVPRPGATDEDDGVVLSLTSVFDNRGPEHDHCYMLVLNATDFSEFARIPLGQFTATTFHGSFVDHEFITNSYN</sequence>
<comment type="caution">
    <text evidence="6">The sequence shown here is derived from an EMBL/GenBank/DDBJ whole genome shotgun (WGS) entry which is preliminary data.</text>
</comment>
<accession>A0A1X2HKH6</accession>
<keyword evidence="4 5" id="KW-0408">Iron</keyword>
<feature type="binding site" evidence="5">
    <location>
        <position position="221"/>
    </location>
    <ligand>
        <name>Fe cation</name>
        <dbReference type="ChEBI" id="CHEBI:24875"/>
        <note>catalytic</note>
    </ligand>
</feature>
<keyword evidence="7" id="KW-1185">Reference proteome</keyword>
<organism evidence="6 7">
    <name type="scientific">Absidia repens</name>
    <dbReference type="NCBI Taxonomy" id="90262"/>
    <lineage>
        <taxon>Eukaryota</taxon>
        <taxon>Fungi</taxon>
        <taxon>Fungi incertae sedis</taxon>
        <taxon>Mucoromycota</taxon>
        <taxon>Mucoromycotina</taxon>
        <taxon>Mucoromycetes</taxon>
        <taxon>Mucorales</taxon>
        <taxon>Cunninghamellaceae</taxon>
        <taxon>Absidia</taxon>
    </lineage>
</organism>
<evidence type="ECO:0000256" key="1">
    <source>
        <dbReference type="ARBA" id="ARBA00006787"/>
    </source>
</evidence>